<keyword evidence="3" id="KW-1185">Reference proteome</keyword>
<keyword evidence="1" id="KW-1133">Transmembrane helix</keyword>
<dbReference type="EMBL" id="OX458334">
    <property type="protein sequence ID" value="CAI8982123.1"/>
    <property type="molecule type" value="Genomic_DNA"/>
</dbReference>
<gene>
    <name evidence="2" type="ORF">MSZNOR_P0020</name>
</gene>
<dbReference type="RefSeq" id="WP_281015937.1">
    <property type="nucleotide sequence ID" value="NZ_OX458334.1"/>
</dbReference>
<evidence type="ECO:0000313" key="3">
    <source>
        <dbReference type="Proteomes" id="UP001162030"/>
    </source>
</evidence>
<protein>
    <submittedName>
        <fullName evidence="2">Uncharacterized protein</fullName>
    </submittedName>
</protein>
<evidence type="ECO:0000313" key="2">
    <source>
        <dbReference type="EMBL" id="CAI8982123.1"/>
    </source>
</evidence>
<keyword evidence="1" id="KW-0472">Membrane</keyword>
<sequence length="249" mass="27510">MPRNRPDPDFWQWLPLAALNLLLAMAVLIFVVVISVAVSTTQAAEAPAIPPYQIPTFDGSNRDFRAPIPPMSPAPEVDGDAIFRMVVNCFPERVAWGLEVDAVAGSRWVDDSGISTFDTSGLARHYVGIVAKMPLYSATEINRERQTEYQRREQVAKNIKALLSGLADRRRAQRELGLYSSLEARSQKRVALGLAEATEQVGYLEKVAQAQSKLDDANAQIEGARLALVGQCRDEVANEVNSYLKEVIR</sequence>
<name>A0ABN8XAT0_9GAMM</name>
<keyword evidence="2" id="KW-0614">Plasmid</keyword>
<proteinExistence type="predicted"/>
<accession>A0ABN8XAT0</accession>
<keyword evidence="1" id="KW-0812">Transmembrane</keyword>
<reference evidence="2 3" key="1">
    <citation type="submission" date="2023-03" db="EMBL/GenBank/DDBJ databases">
        <authorList>
            <person name="Pearce D."/>
        </authorList>
    </citation>
    <scope>NUCLEOTIDE SEQUENCE [LARGE SCALE GENOMIC DNA]</scope>
    <source>
        <strain evidence="2">Msz</strain>
        <plasmid evidence="2 3">MSZNORminor</plasmid>
    </source>
</reference>
<evidence type="ECO:0000256" key="1">
    <source>
        <dbReference type="SAM" id="Phobius"/>
    </source>
</evidence>
<organism evidence="2 3">
    <name type="scientific">Methylocaldum szegediense</name>
    <dbReference type="NCBI Taxonomy" id="73780"/>
    <lineage>
        <taxon>Bacteria</taxon>
        <taxon>Pseudomonadati</taxon>
        <taxon>Pseudomonadota</taxon>
        <taxon>Gammaproteobacteria</taxon>
        <taxon>Methylococcales</taxon>
        <taxon>Methylococcaceae</taxon>
        <taxon>Methylocaldum</taxon>
    </lineage>
</organism>
<geneLocation type="plasmid" evidence="2 3">
    <name>MSZNORminor</name>
</geneLocation>
<feature type="transmembrane region" description="Helical" evidence="1">
    <location>
        <begin position="12"/>
        <end position="38"/>
    </location>
</feature>
<dbReference type="Proteomes" id="UP001162030">
    <property type="component" value="Plasmid MSZNORminor"/>
</dbReference>